<organism evidence="1 2">
    <name type="scientific">Penicillium frequentans</name>
    <dbReference type="NCBI Taxonomy" id="3151616"/>
    <lineage>
        <taxon>Eukaryota</taxon>
        <taxon>Fungi</taxon>
        <taxon>Dikarya</taxon>
        <taxon>Ascomycota</taxon>
        <taxon>Pezizomycotina</taxon>
        <taxon>Eurotiomycetes</taxon>
        <taxon>Eurotiomycetidae</taxon>
        <taxon>Eurotiales</taxon>
        <taxon>Aspergillaceae</taxon>
        <taxon>Penicillium</taxon>
    </lineage>
</organism>
<accession>A0AAD6GDD9</accession>
<sequence>MSTSNTTFKSGKSRVAMVTLSTFRRRIFPENLFCWPYKITAEYCLSTDRQALSLQSYLFMGKASTIDLSTIDLSTVDLSTVDLKPLD</sequence>
<gene>
    <name evidence="1" type="ORF">N7494_009431</name>
</gene>
<proteinExistence type="predicted"/>
<name>A0AAD6GDD9_9EURO</name>
<keyword evidence="2" id="KW-1185">Reference proteome</keyword>
<evidence type="ECO:0000313" key="1">
    <source>
        <dbReference type="EMBL" id="KAJ5532879.1"/>
    </source>
</evidence>
<dbReference type="Proteomes" id="UP001220324">
    <property type="component" value="Unassembled WGS sequence"/>
</dbReference>
<reference evidence="1 2" key="1">
    <citation type="journal article" date="2023" name="IMA Fungus">
        <title>Comparative genomic study of the Penicillium genus elucidates a diverse pangenome and 15 lateral gene transfer events.</title>
        <authorList>
            <person name="Petersen C."/>
            <person name="Sorensen T."/>
            <person name="Nielsen M.R."/>
            <person name="Sondergaard T.E."/>
            <person name="Sorensen J.L."/>
            <person name="Fitzpatrick D.A."/>
            <person name="Frisvad J.C."/>
            <person name="Nielsen K.L."/>
        </authorList>
    </citation>
    <scope>NUCLEOTIDE SEQUENCE [LARGE SCALE GENOMIC DNA]</scope>
    <source>
        <strain evidence="1 2">IBT 35679</strain>
    </source>
</reference>
<comment type="caution">
    <text evidence="1">The sequence shown here is derived from an EMBL/GenBank/DDBJ whole genome shotgun (WGS) entry which is preliminary data.</text>
</comment>
<protein>
    <submittedName>
        <fullName evidence="1">Uncharacterized protein</fullName>
    </submittedName>
</protein>
<evidence type="ECO:0000313" key="2">
    <source>
        <dbReference type="Proteomes" id="UP001220324"/>
    </source>
</evidence>
<dbReference type="EMBL" id="JAQIZZ010000007">
    <property type="protein sequence ID" value="KAJ5532879.1"/>
    <property type="molecule type" value="Genomic_DNA"/>
</dbReference>
<dbReference type="AlphaFoldDB" id="A0AAD6GDD9"/>